<accession>A0ACB9TT93</accession>
<dbReference type="Proteomes" id="UP001056778">
    <property type="component" value="Chromosome 1"/>
</dbReference>
<sequence length="248" mass="27353">MVGAGPISEDLEKAVKKRTGIKQVGQSYGLTESTVALTFTPFDTEKHGSCGKLLPHLSAVVKDLETGRNLGPNQTGELCFKEKTFTKDGYMRTGDVGYYDEEGFFYIVDRLKELIKYKGYQVPPAELEAVLLTNSKIKEVAVVGVPDADAGELPLAFVVKQSGVDLTQKEVVEFVNEKTSESITYRELYETGQRLAISLRNCGLTQKSIIAICSSNSTYYLLPIFAAIFEGIPVVPINPTYTECKYHL</sequence>
<organism evidence="1 2">
    <name type="scientific">Holotrichia oblita</name>
    <name type="common">Chafer beetle</name>
    <dbReference type="NCBI Taxonomy" id="644536"/>
    <lineage>
        <taxon>Eukaryota</taxon>
        <taxon>Metazoa</taxon>
        <taxon>Ecdysozoa</taxon>
        <taxon>Arthropoda</taxon>
        <taxon>Hexapoda</taxon>
        <taxon>Insecta</taxon>
        <taxon>Pterygota</taxon>
        <taxon>Neoptera</taxon>
        <taxon>Endopterygota</taxon>
        <taxon>Coleoptera</taxon>
        <taxon>Polyphaga</taxon>
        <taxon>Scarabaeiformia</taxon>
        <taxon>Scarabaeidae</taxon>
        <taxon>Melolonthinae</taxon>
        <taxon>Holotrichia</taxon>
    </lineage>
</organism>
<evidence type="ECO:0000313" key="2">
    <source>
        <dbReference type="Proteomes" id="UP001056778"/>
    </source>
</evidence>
<proteinExistence type="predicted"/>
<gene>
    <name evidence="1" type="ORF">MML48_1g12567</name>
</gene>
<keyword evidence="1" id="KW-0436">Ligase</keyword>
<protein>
    <submittedName>
        <fullName evidence="1">Long-chain-fatty-acid--coa ligase</fullName>
    </submittedName>
</protein>
<dbReference type="EMBL" id="CM043015">
    <property type="protein sequence ID" value="KAI4469977.1"/>
    <property type="molecule type" value="Genomic_DNA"/>
</dbReference>
<keyword evidence="2" id="KW-1185">Reference proteome</keyword>
<comment type="caution">
    <text evidence="1">The sequence shown here is derived from an EMBL/GenBank/DDBJ whole genome shotgun (WGS) entry which is preliminary data.</text>
</comment>
<name>A0ACB9TT93_HOLOL</name>
<evidence type="ECO:0000313" key="1">
    <source>
        <dbReference type="EMBL" id="KAI4469977.1"/>
    </source>
</evidence>
<reference evidence="1" key="1">
    <citation type="submission" date="2022-04" db="EMBL/GenBank/DDBJ databases">
        <title>Chromosome-scale genome assembly of Holotrichia oblita Faldermann.</title>
        <authorList>
            <person name="Rongchong L."/>
        </authorList>
    </citation>
    <scope>NUCLEOTIDE SEQUENCE</scope>
    <source>
        <strain evidence="1">81SQS9</strain>
    </source>
</reference>